<dbReference type="InterPro" id="IPR043502">
    <property type="entry name" value="DNA/RNA_pol_sf"/>
</dbReference>
<dbReference type="GO" id="GO:0003676">
    <property type="term" value="F:nucleic acid binding"/>
    <property type="evidence" value="ECO:0007669"/>
    <property type="project" value="InterPro"/>
</dbReference>
<keyword evidence="3" id="KW-0540">Nuclease</keyword>
<feature type="compositionally biased region" description="Polar residues" evidence="7">
    <location>
        <begin position="940"/>
        <end position="950"/>
    </location>
</feature>
<dbReference type="InterPro" id="IPR000477">
    <property type="entry name" value="RT_dom"/>
</dbReference>
<evidence type="ECO:0000256" key="2">
    <source>
        <dbReference type="ARBA" id="ARBA00022695"/>
    </source>
</evidence>
<evidence type="ECO:0000313" key="12">
    <source>
        <dbReference type="Proteomes" id="UP000507470"/>
    </source>
</evidence>
<accession>A0A6J8BXA1</accession>
<dbReference type="InterPro" id="IPR041373">
    <property type="entry name" value="RT_RNaseH"/>
</dbReference>
<dbReference type="GO" id="GO:0015074">
    <property type="term" value="P:DNA integration"/>
    <property type="evidence" value="ECO:0007669"/>
    <property type="project" value="InterPro"/>
</dbReference>
<feature type="compositionally biased region" description="Basic and acidic residues" evidence="7">
    <location>
        <begin position="918"/>
        <end position="928"/>
    </location>
</feature>
<evidence type="ECO:0000256" key="6">
    <source>
        <dbReference type="ARBA" id="ARBA00022918"/>
    </source>
</evidence>
<dbReference type="SUPFAM" id="SSF56672">
    <property type="entry name" value="DNA/RNA polymerases"/>
    <property type="match status" value="1"/>
</dbReference>
<dbReference type="PROSITE" id="PS50878">
    <property type="entry name" value="RT_POL"/>
    <property type="match status" value="1"/>
</dbReference>
<dbReference type="SUPFAM" id="SSF54160">
    <property type="entry name" value="Chromo domain-like"/>
    <property type="match status" value="1"/>
</dbReference>
<dbReference type="Gene3D" id="3.30.420.10">
    <property type="entry name" value="Ribonuclease H-like superfamily/Ribonuclease H"/>
    <property type="match status" value="1"/>
</dbReference>
<dbReference type="PROSITE" id="PS50994">
    <property type="entry name" value="INTEGRASE"/>
    <property type="match status" value="1"/>
</dbReference>
<dbReference type="Pfam" id="PF00078">
    <property type="entry name" value="RVT_1"/>
    <property type="match status" value="1"/>
</dbReference>
<reference evidence="11 12" key="1">
    <citation type="submission" date="2020-06" db="EMBL/GenBank/DDBJ databases">
        <authorList>
            <person name="Li R."/>
            <person name="Bekaert M."/>
        </authorList>
    </citation>
    <scope>NUCLEOTIDE SEQUENCE [LARGE SCALE GENOMIC DNA]</scope>
    <source>
        <strain evidence="12">wild</strain>
    </source>
</reference>
<dbReference type="CDD" id="cd00024">
    <property type="entry name" value="CD_CSD"/>
    <property type="match status" value="1"/>
</dbReference>
<evidence type="ECO:0000259" key="10">
    <source>
        <dbReference type="PROSITE" id="PS50994"/>
    </source>
</evidence>
<feature type="region of interest" description="Disordered" evidence="7">
    <location>
        <begin position="898"/>
        <end position="957"/>
    </location>
</feature>
<dbReference type="GO" id="GO:0016787">
    <property type="term" value="F:hydrolase activity"/>
    <property type="evidence" value="ECO:0007669"/>
    <property type="project" value="UniProtKB-KW"/>
</dbReference>
<evidence type="ECO:0000256" key="7">
    <source>
        <dbReference type="SAM" id="MobiDB-lite"/>
    </source>
</evidence>
<dbReference type="Gene3D" id="3.30.70.270">
    <property type="match status" value="2"/>
</dbReference>
<name>A0A6J8BXA1_MYTCO</name>
<dbReference type="InterPro" id="IPR043128">
    <property type="entry name" value="Rev_trsase/Diguanyl_cyclase"/>
</dbReference>
<proteinExistence type="predicted"/>
<gene>
    <name evidence="11" type="ORF">MCOR_22413</name>
</gene>
<dbReference type="InterPro" id="IPR000953">
    <property type="entry name" value="Chromo/chromo_shadow_dom"/>
</dbReference>
<dbReference type="OrthoDB" id="6161384at2759"/>
<feature type="domain" description="Reverse transcriptase" evidence="9">
    <location>
        <begin position="1"/>
        <end position="232"/>
    </location>
</feature>
<dbReference type="InterPro" id="IPR016197">
    <property type="entry name" value="Chromo-like_dom_sf"/>
</dbReference>
<feature type="domain" description="Chromo" evidence="8">
    <location>
        <begin position="964"/>
        <end position="999"/>
    </location>
</feature>
<keyword evidence="12" id="KW-1185">Reference proteome</keyword>
<evidence type="ECO:0000256" key="5">
    <source>
        <dbReference type="ARBA" id="ARBA00022801"/>
    </source>
</evidence>
<dbReference type="Pfam" id="PF00385">
    <property type="entry name" value="Chromo"/>
    <property type="match status" value="1"/>
</dbReference>
<dbReference type="PANTHER" id="PTHR37984">
    <property type="entry name" value="PROTEIN CBG26694"/>
    <property type="match status" value="1"/>
</dbReference>
<dbReference type="InterPro" id="IPR050951">
    <property type="entry name" value="Retrovirus_Pol_polyprotein"/>
</dbReference>
<keyword evidence="2" id="KW-0548">Nucleotidyltransferase</keyword>
<evidence type="ECO:0000313" key="11">
    <source>
        <dbReference type="EMBL" id="CAC5387037.1"/>
    </source>
</evidence>
<dbReference type="EMBL" id="CACVKT020003965">
    <property type="protein sequence ID" value="CAC5387037.1"/>
    <property type="molecule type" value="Genomic_DNA"/>
</dbReference>
<dbReference type="GO" id="GO:0003964">
    <property type="term" value="F:RNA-directed DNA polymerase activity"/>
    <property type="evidence" value="ECO:0007669"/>
    <property type="project" value="UniProtKB-KW"/>
</dbReference>
<organism evidence="11 12">
    <name type="scientific">Mytilus coruscus</name>
    <name type="common">Sea mussel</name>
    <dbReference type="NCBI Taxonomy" id="42192"/>
    <lineage>
        <taxon>Eukaryota</taxon>
        <taxon>Metazoa</taxon>
        <taxon>Spiralia</taxon>
        <taxon>Lophotrochozoa</taxon>
        <taxon>Mollusca</taxon>
        <taxon>Bivalvia</taxon>
        <taxon>Autobranchia</taxon>
        <taxon>Pteriomorphia</taxon>
        <taxon>Mytilida</taxon>
        <taxon>Mytiloidea</taxon>
        <taxon>Mytilidae</taxon>
        <taxon>Mytilinae</taxon>
        <taxon>Mytilus</taxon>
    </lineage>
</organism>
<dbReference type="InterPro" id="IPR036397">
    <property type="entry name" value="RNaseH_sf"/>
</dbReference>
<dbReference type="Gene3D" id="2.40.50.40">
    <property type="match status" value="1"/>
</dbReference>
<dbReference type="InterPro" id="IPR012337">
    <property type="entry name" value="RNaseH-like_sf"/>
</dbReference>
<dbReference type="PROSITE" id="PS50013">
    <property type="entry name" value="CHROMO_2"/>
    <property type="match status" value="1"/>
</dbReference>
<evidence type="ECO:0000256" key="1">
    <source>
        <dbReference type="ARBA" id="ARBA00022679"/>
    </source>
</evidence>
<dbReference type="FunFam" id="3.30.70.270:FF:000026">
    <property type="entry name" value="Transposon Ty3-G Gag-Pol polyprotein"/>
    <property type="match status" value="1"/>
</dbReference>
<dbReference type="Pfam" id="PF17917">
    <property type="entry name" value="RT_RNaseH"/>
    <property type="match status" value="1"/>
</dbReference>
<evidence type="ECO:0000259" key="9">
    <source>
        <dbReference type="PROSITE" id="PS50878"/>
    </source>
</evidence>
<dbReference type="SMART" id="SM00298">
    <property type="entry name" value="CHROMO"/>
    <property type="match status" value="1"/>
</dbReference>
<feature type="region of interest" description="Disordered" evidence="7">
    <location>
        <begin position="440"/>
        <end position="460"/>
    </location>
</feature>
<dbReference type="Pfam" id="PF00665">
    <property type="entry name" value="rve"/>
    <property type="match status" value="1"/>
</dbReference>
<dbReference type="Proteomes" id="UP000507470">
    <property type="component" value="Unassembled WGS sequence"/>
</dbReference>
<dbReference type="InterPro" id="IPR023780">
    <property type="entry name" value="Chromo_domain"/>
</dbReference>
<feature type="domain" description="Integrase catalytic" evidence="10">
    <location>
        <begin position="616"/>
        <end position="779"/>
    </location>
</feature>
<keyword evidence="5" id="KW-0378">Hydrolase</keyword>
<evidence type="ECO:0000256" key="3">
    <source>
        <dbReference type="ARBA" id="ARBA00022722"/>
    </source>
</evidence>
<dbReference type="GO" id="GO:0004519">
    <property type="term" value="F:endonuclease activity"/>
    <property type="evidence" value="ECO:0007669"/>
    <property type="project" value="UniProtKB-KW"/>
</dbReference>
<dbReference type="Gene3D" id="3.10.10.10">
    <property type="entry name" value="HIV Type 1 Reverse Transcriptase, subunit A, domain 1"/>
    <property type="match status" value="1"/>
</dbReference>
<keyword evidence="4" id="KW-0255">Endonuclease</keyword>
<protein>
    <submittedName>
        <fullName evidence="11">Uncharacterized protein</fullName>
    </submittedName>
</protein>
<evidence type="ECO:0000256" key="4">
    <source>
        <dbReference type="ARBA" id="ARBA00022759"/>
    </source>
</evidence>
<keyword evidence="1" id="KW-0808">Transferase</keyword>
<evidence type="ECO:0000259" key="8">
    <source>
        <dbReference type="PROSITE" id="PS50013"/>
    </source>
</evidence>
<dbReference type="InterPro" id="IPR001584">
    <property type="entry name" value="Integrase_cat-core"/>
</dbReference>
<dbReference type="PANTHER" id="PTHR37984:SF5">
    <property type="entry name" value="PROTEIN NYNRIN-LIKE"/>
    <property type="match status" value="1"/>
</dbReference>
<dbReference type="CDD" id="cd01647">
    <property type="entry name" value="RT_LTR"/>
    <property type="match status" value="1"/>
</dbReference>
<dbReference type="FunFam" id="3.30.420.10:FF:000032">
    <property type="entry name" value="Retrovirus-related Pol polyprotein from transposon 297-like Protein"/>
    <property type="match status" value="1"/>
</dbReference>
<dbReference type="SUPFAM" id="SSF53098">
    <property type="entry name" value="Ribonuclease H-like"/>
    <property type="match status" value="1"/>
</dbReference>
<keyword evidence="6" id="KW-0695">RNA-directed DNA polymerase</keyword>
<dbReference type="CDD" id="cd09274">
    <property type="entry name" value="RNase_HI_RT_Ty3"/>
    <property type="match status" value="1"/>
</dbReference>
<sequence length="1498" mass="170034">MNPTKDAIHLPANYVVASVSALQSEMVLPMSTSCNQSPPKIPTQNEKCEEEYLDFDLNNADLSSEQKQLLKCFLNRNRQVFAKDLSELGHTHLYNHVIDTEDVFDAIGQADATIFSTLDLLSGYWQCGLDPETAHKAAFVTPSGVYQWKRLPFGLASAPSSFQHLLTQVLRNLNYKIALVYVDDILIFSKSFEEHLKHLQLVFDWLISAGLTLKPSKCLFARPEVIYLGHKISKKGVQADISKVEAVESFPVPKTEKNVRSFLGLTNYYRKFIKGYSHIATPLNRLLRKDVPFEWSEKCQKAFDQLKQSLCSSPILAYPNMSRPFILTTDASGSAIAYILGQLDSEGRERVIAYGGRSLSEGEKAWPISELECLAVLEGIKTYHVYLANSHFKVNTDHHSLKWLSSIKQSTGRLARWSVLLQGYSFEICYREGNKNGNADGLSRREYSVSQSSSEPEDAIPSVDVNLVSVEQETKEHLQVTFLYNSCNSPTPTIMEITTGNSTEQPVPSTNEKHPEQITEVIPENVGGSQKECHDFKHIYAYLETGVLPEDKKLASKVFLEASQYALLDGILFHFYQPRTRVLLSWNVSSAVADFIRGCDSCQRAKPHAHAKRVPLTPMPILDTFSRWHIDLIGPFKETKLGHKYILIVVCAFSKWTEAFPVRSETAADIAEVLHKEIFSRYGSCSSLVSDRGQGFMSKLVAAVTQIYNVKHYFTSSYHPQTNSVAERTNKTVIQCLKTIVDENQSNWAELLPGILMAFRMSPSASSEFSPYHLLFGKEMNLPVDTTLLPKTDLNKNLKCHIENILDCLKIAKRCATDNLQYSQERQKSHYDKNTALPQFEIQDLVLIHNPKVPVGLSSKLHRKNDGPFYIVAKGPNHTFKLRRCEDNNLLKSMINSNRLKKYIPPDHRPDQNAPPSDEPRPDPRRTEQPNFQEPEPNRDTSQNSQTNIQDSDEPVEDNAKQFYDIEKLLQRRKYKGEPQFLVKWVGFKEKTWEPEQNLPIQLVRQFLATKTQGGALSYATVFSWILLVGIYAINADGEVQIHRINYGVTFAKEANIVFGSENWLHTFEIPLPHKISSVQFPKCDIVHQNCHILNQVISQLSALRTGVTANINNTIDVIHRLVKKADFNLDTHSQSRSKRGLFDFIGSISRSLFGTATVKDVQKLARHINILAERNNKFAKAMSHHDEELSSFMTNTDSRFSNMMRGIQKNYDSIQNVTFETAKFVAHFEDVSLKLSNLFIDQMNDSSVITKYLEELNIGIHEIVKGKLSPFLISPKILNDAIKHIKLILSDKFKGFYLLNSDPAYYYSECSMLFARKHSTLYVTLKFPISTFAFPLYLYKITSYPVPVNVTSTHATQILDLPEYFVVTHNNQCYASLSFDKLRSCSGTTTLYCSHSLPLVSAVKTNCISSLYFNSKSDIHKQCDFRFLLNTIQPSIQQIFDNTLLVYKTNTLAFECQNKHSIVKGCNFCFIHIPCRCSLSTDSIFVPKKIEQCQNNI</sequence>